<reference evidence="3" key="2">
    <citation type="journal article" date="2021" name="Microbiome">
        <title>Successional dynamics and alternative stable states in a saline activated sludge microbial community over 9 years.</title>
        <authorList>
            <person name="Wang Y."/>
            <person name="Ye J."/>
            <person name="Ju F."/>
            <person name="Liu L."/>
            <person name="Boyd J.A."/>
            <person name="Deng Y."/>
            <person name="Parks D.H."/>
            <person name="Jiang X."/>
            <person name="Yin X."/>
            <person name="Woodcroft B.J."/>
            <person name="Tyson G.W."/>
            <person name="Hugenholtz P."/>
            <person name="Polz M.F."/>
            <person name="Zhang T."/>
        </authorList>
    </citation>
    <scope>NUCLEOTIDE SEQUENCE</scope>
    <source>
        <strain evidence="3">HKST-UBA17</strain>
    </source>
</reference>
<evidence type="ECO:0000259" key="2">
    <source>
        <dbReference type="Pfam" id="PF00174"/>
    </source>
</evidence>
<dbReference type="Gene3D" id="3.90.420.10">
    <property type="entry name" value="Oxidoreductase, molybdopterin-binding domain"/>
    <property type="match status" value="1"/>
</dbReference>
<dbReference type="InterPro" id="IPR000572">
    <property type="entry name" value="OxRdtase_Mopterin-bd_dom"/>
</dbReference>
<sequence>MFITKGFSSRKRKEDTSDRLPPGQYVTSGFPILQKGLTPVIDPDVWSIKVFGMVASKRFTLEDLQNLPSTSWVKDIHCVTKWSKFDSAWKGVLFDEFLTQLELDGQPQYVMAHSADDYTTNIPLDDLIDGKALIAYEYDNEPISDSHGGPVRLVVPHLYFWKSAKWLNGLEFIPDDKPGFWEERGYHNYGDPWLEQRYEGD</sequence>
<dbReference type="InterPro" id="IPR036374">
    <property type="entry name" value="OxRdtase_Mopterin-bd_sf"/>
</dbReference>
<organism evidence="3 4">
    <name type="scientific">Candidatus Dojkabacteria bacterium</name>
    <dbReference type="NCBI Taxonomy" id="2099670"/>
    <lineage>
        <taxon>Bacteria</taxon>
        <taxon>Candidatus Dojkabacteria</taxon>
    </lineage>
</organism>
<dbReference type="SUPFAM" id="SSF56524">
    <property type="entry name" value="Oxidoreductase molybdopterin-binding domain"/>
    <property type="match status" value="1"/>
</dbReference>
<dbReference type="AlphaFoldDB" id="A0A955I334"/>
<dbReference type="CDD" id="cd02109">
    <property type="entry name" value="arch_bact_SO_family_Moco"/>
    <property type="match status" value="1"/>
</dbReference>
<dbReference type="EMBL" id="JAGQLN010000012">
    <property type="protein sequence ID" value="MCA9376956.1"/>
    <property type="molecule type" value="Genomic_DNA"/>
</dbReference>
<dbReference type="PANTHER" id="PTHR43032:SF4">
    <property type="entry name" value="OXIDOREDUCTASE MOLYBDOPTERIN-BINDING DOMAIN-CONTAINING PROTEIN"/>
    <property type="match status" value="1"/>
</dbReference>
<dbReference type="PANTHER" id="PTHR43032">
    <property type="entry name" value="PROTEIN-METHIONINE-SULFOXIDE REDUCTASE"/>
    <property type="match status" value="1"/>
</dbReference>
<feature type="domain" description="Oxidoreductase molybdopterin-binding" evidence="2">
    <location>
        <begin position="37"/>
        <end position="181"/>
    </location>
</feature>
<gene>
    <name evidence="3" type="ORF">KC685_03495</name>
</gene>
<dbReference type="Pfam" id="PF00174">
    <property type="entry name" value="Oxidored_molyb"/>
    <property type="match status" value="1"/>
</dbReference>
<protein>
    <submittedName>
        <fullName evidence="3">Sulfite oxidase-like oxidoreductase</fullName>
    </submittedName>
</protein>
<comment type="caution">
    <text evidence="3">The sequence shown here is derived from an EMBL/GenBank/DDBJ whole genome shotgun (WGS) entry which is preliminary data.</text>
</comment>
<evidence type="ECO:0000313" key="4">
    <source>
        <dbReference type="Proteomes" id="UP000741282"/>
    </source>
</evidence>
<proteinExistence type="predicted"/>
<evidence type="ECO:0000256" key="1">
    <source>
        <dbReference type="SAM" id="MobiDB-lite"/>
    </source>
</evidence>
<accession>A0A955I334</accession>
<dbReference type="Proteomes" id="UP000741282">
    <property type="component" value="Unassembled WGS sequence"/>
</dbReference>
<name>A0A955I334_9BACT</name>
<evidence type="ECO:0000313" key="3">
    <source>
        <dbReference type="EMBL" id="MCA9376956.1"/>
    </source>
</evidence>
<feature type="region of interest" description="Disordered" evidence="1">
    <location>
        <begin position="1"/>
        <end position="22"/>
    </location>
</feature>
<reference evidence="3" key="1">
    <citation type="submission" date="2020-04" db="EMBL/GenBank/DDBJ databases">
        <authorList>
            <person name="Zhang T."/>
        </authorList>
    </citation>
    <scope>NUCLEOTIDE SEQUENCE</scope>
    <source>
        <strain evidence="3">HKST-UBA17</strain>
    </source>
</reference>